<keyword evidence="3" id="KW-0418">Kinase</keyword>
<gene>
    <name evidence="5" type="ORF">COV07_01740</name>
</gene>
<dbReference type="Gene3D" id="3.40.50.300">
    <property type="entry name" value="P-loop containing nucleotide triphosphate hydrolases"/>
    <property type="match status" value="1"/>
</dbReference>
<dbReference type="SMART" id="SM00072">
    <property type="entry name" value="GuKc"/>
    <property type="match status" value="1"/>
</dbReference>
<dbReference type="Gene3D" id="3.30.63.10">
    <property type="entry name" value="Guanylate Kinase phosphate binding domain"/>
    <property type="match status" value="1"/>
</dbReference>
<feature type="domain" description="Guanylate kinase-like" evidence="4">
    <location>
        <begin position="36"/>
        <end position="228"/>
    </location>
</feature>
<dbReference type="CDD" id="cd00071">
    <property type="entry name" value="GMPK"/>
    <property type="match status" value="1"/>
</dbReference>
<dbReference type="InterPro" id="IPR008144">
    <property type="entry name" value="Guanylate_kin-like_dom"/>
</dbReference>
<dbReference type="InterPro" id="IPR008145">
    <property type="entry name" value="GK/Ca_channel_bsu"/>
</dbReference>
<comment type="similarity">
    <text evidence="1">Belongs to the guanylate kinase family.</text>
</comment>
<dbReference type="EMBL" id="PCYL01000021">
    <property type="protein sequence ID" value="PIR46921.1"/>
    <property type="molecule type" value="Genomic_DNA"/>
</dbReference>
<organism evidence="5 6">
    <name type="scientific">Candidatus Vogelbacteria bacterium CG10_big_fil_rev_8_21_14_0_10_45_14</name>
    <dbReference type="NCBI Taxonomy" id="1975042"/>
    <lineage>
        <taxon>Bacteria</taxon>
        <taxon>Candidatus Vogeliibacteriota</taxon>
    </lineage>
</organism>
<evidence type="ECO:0000313" key="6">
    <source>
        <dbReference type="Proteomes" id="UP000230833"/>
    </source>
</evidence>
<proteinExistence type="inferred from homology"/>
<name>A0A2H0RK33_9BACT</name>
<dbReference type="PANTHER" id="PTHR23117">
    <property type="entry name" value="GUANYLATE KINASE-RELATED"/>
    <property type="match status" value="1"/>
</dbReference>
<dbReference type="PROSITE" id="PS00856">
    <property type="entry name" value="GUANYLATE_KINASE_1"/>
    <property type="match status" value="1"/>
</dbReference>
<dbReference type="PROSITE" id="PS50052">
    <property type="entry name" value="GUANYLATE_KINASE_2"/>
    <property type="match status" value="1"/>
</dbReference>
<dbReference type="Pfam" id="PF00625">
    <property type="entry name" value="Guanylate_kin"/>
    <property type="match status" value="1"/>
</dbReference>
<dbReference type="InterPro" id="IPR020590">
    <property type="entry name" value="Guanylate_kinase_CS"/>
</dbReference>
<dbReference type="GO" id="GO:0005829">
    <property type="term" value="C:cytosol"/>
    <property type="evidence" value="ECO:0007669"/>
    <property type="project" value="TreeGrafter"/>
</dbReference>
<keyword evidence="2" id="KW-0808">Transferase</keyword>
<dbReference type="AlphaFoldDB" id="A0A2H0RK33"/>
<evidence type="ECO:0000256" key="3">
    <source>
        <dbReference type="ARBA" id="ARBA00022777"/>
    </source>
</evidence>
<dbReference type="GO" id="GO:0004385">
    <property type="term" value="F:GMP kinase activity"/>
    <property type="evidence" value="ECO:0007669"/>
    <property type="project" value="TreeGrafter"/>
</dbReference>
<evidence type="ECO:0000259" key="4">
    <source>
        <dbReference type="PROSITE" id="PS50052"/>
    </source>
</evidence>
<dbReference type="InterPro" id="IPR027417">
    <property type="entry name" value="P-loop_NTPase"/>
</dbReference>
<dbReference type="Proteomes" id="UP000230833">
    <property type="component" value="Unassembled WGS sequence"/>
</dbReference>
<accession>A0A2H0RK33</accession>
<reference evidence="5 6" key="1">
    <citation type="submission" date="2017-09" db="EMBL/GenBank/DDBJ databases">
        <title>Depth-based differentiation of microbial function through sediment-hosted aquifers and enrichment of novel symbionts in the deep terrestrial subsurface.</title>
        <authorList>
            <person name="Probst A.J."/>
            <person name="Ladd B."/>
            <person name="Jarett J.K."/>
            <person name="Geller-Mcgrath D.E."/>
            <person name="Sieber C.M."/>
            <person name="Emerson J.B."/>
            <person name="Anantharaman K."/>
            <person name="Thomas B.C."/>
            <person name="Malmstrom R."/>
            <person name="Stieglmeier M."/>
            <person name="Klingl A."/>
            <person name="Woyke T."/>
            <person name="Ryan C.M."/>
            <person name="Banfield J.F."/>
        </authorList>
    </citation>
    <scope>NUCLEOTIDE SEQUENCE [LARGE SCALE GENOMIC DNA]</scope>
    <source>
        <strain evidence="5">CG10_big_fil_rev_8_21_14_0_10_45_14</strain>
    </source>
</reference>
<sequence>MCGIMLFAKWARRLAHLSILMLNYSMIEFDVPPDGGLLVVLSGTMGSGKGAVTEELLRSLADFRVGRVTSATTRHRREGEIEGEKYFYMTREEFMRREDLGEFLEVNPAFANGERYGTLSSELLHKLVENDIVIHEVNISGARAIRDLYKEARTREKLLTVFLMPGEPWRDTVLKRIGEDIQNPRDGIRARLKEAEIEISHKDEYDAVVENRDGYLENCVSDIKGLILKQLSLVKIQKQDKI</sequence>
<evidence type="ECO:0000313" key="5">
    <source>
        <dbReference type="EMBL" id="PIR46921.1"/>
    </source>
</evidence>
<comment type="caution">
    <text evidence="5">The sequence shown here is derived from an EMBL/GenBank/DDBJ whole genome shotgun (WGS) entry which is preliminary data.</text>
</comment>
<dbReference type="SUPFAM" id="SSF52540">
    <property type="entry name" value="P-loop containing nucleoside triphosphate hydrolases"/>
    <property type="match status" value="1"/>
</dbReference>
<protein>
    <recommendedName>
        <fullName evidence="4">Guanylate kinase-like domain-containing protein</fullName>
    </recommendedName>
</protein>
<dbReference type="PANTHER" id="PTHR23117:SF13">
    <property type="entry name" value="GUANYLATE KINASE"/>
    <property type="match status" value="1"/>
</dbReference>
<evidence type="ECO:0000256" key="2">
    <source>
        <dbReference type="ARBA" id="ARBA00022679"/>
    </source>
</evidence>
<evidence type="ECO:0000256" key="1">
    <source>
        <dbReference type="ARBA" id="ARBA00005790"/>
    </source>
</evidence>